<evidence type="ECO:0000313" key="3">
    <source>
        <dbReference type="Proteomes" id="UP000285768"/>
    </source>
</evidence>
<evidence type="ECO:0008006" key="4">
    <source>
        <dbReference type="Google" id="ProtNLM"/>
    </source>
</evidence>
<dbReference type="Proteomes" id="UP000285768">
    <property type="component" value="Chromosome"/>
</dbReference>
<name>A0ABX5QI04_9MICO</name>
<dbReference type="SUPFAM" id="SSF53756">
    <property type="entry name" value="UDP-Glycosyltransferase/glycogen phosphorylase"/>
    <property type="match status" value="1"/>
</dbReference>
<evidence type="ECO:0000313" key="2">
    <source>
        <dbReference type="EMBL" id="QAB18579.1"/>
    </source>
</evidence>
<accession>A0ABX5QI04</accession>
<protein>
    <recommendedName>
        <fullName evidence="4">Glycosyltransferase</fullName>
    </recommendedName>
</protein>
<gene>
    <name evidence="2" type="ORF">Leucomu_12265</name>
</gene>
<dbReference type="RefSeq" id="WP_017883687.1">
    <property type="nucleotide sequence ID" value="NZ_CP035037.1"/>
</dbReference>
<feature type="region of interest" description="Disordered" evidence="1">
    <location>
        <begin position="1"/>
        <end position="34"/>
    </location>
</feature>
<evidence type="ECO:0000256" key="1">
    <source>
        <dbReference type="SAM" id="MobiDB-lite"/>
    </source>
</evidence>
<proteinExistence type="predicted"/>
<organism evidence="2 3">
    <name type="scientific">Leucobacter muris</name>
    <dbReference type="NCBI Taxonomy" id="1935379"/>
    <lineage>
        <taxon>Bacteria</taxon>
        <taxon>Bacillati</taxon>
        <taxon>Actinomycetota</taxon>
        <taxon>Actinomycetes</taxon>
        <taxon>Micrococcales</taxon>
        <taxon>Microbacteriaceae</taxon>
        <taxon>Leucobacter</taxon>
    </lineage>
</organism>
<feature type="compositionally biased region" description="Low complexity" evidence="1">
    <location>
        <begin position="1"/>
        <end position="24"/>
    </location>
</feature>
<reference evidence="2 3" key="1">
    <citation type="submission" date="2019-01" db="EMBL/GenBank/DDBJ databases">
        <title>Leucobacter muris sp. nov. isolated from the nose of a laboratory mouse.</title>
        <authorList>
            <person name="Benga L."/>
            <person name="Sproeer C."/>
            <person name="Schumann P."/>
            <person name="Verbarg S."/>
            <person name="Bunk B."/>
            <person name="Engelhardt E."/>
            <person name="Benten P.M."/>
            <person name="Sager M."/>
        </authorList>
    </citation>
    <scope>NUCLEOTIDE SEQUENCE [LARGE SCALE GENOMIC DNA]</scope>
    <source>
        <strain evidence="2 3">DSM 101948</strain>
    </source>
</reference>
<keyword evidence="3" id="KW-1185">Reference proteome</keyword>
<sequence>MAQHADSGEGAASAEQAGSAAAREAASHRPAHAAGSARPPAALVILSSVKWNFAWQRHHSLARAAAASGTAVVFVEPQLRDARQVVARLRRGSGAAPPTQQVPEGVRILRWSPVDLLPGATLRRIRRLLGSAAADETMVLQYVPSRRGLALARRLGRGRHVYDRVLDWSRVPANWFPPRGWRRVENALEREARLVTDSAAMQRKWAERGLDSILVLPAADDEFTRHPWSSPRADAPIGYFGTVQEGIIDLPAVAAVARAHPVEVVGEVDEASRAVLRDAGAILAAPVPVAELPPIIDRWSAILLPYRVGDRRETLVPAKIWNSLASRRPVLTLGLALPDGIAQHTVPLDDAASVAEAAIAAIERGGDAAPQRVPTWADAWRRIVEFASPIA</sequence>
<dbReference type="Gene3D" id="3.40.50.2000">
    <property type="entry name" value="Glycogen Phosphorylase B"/>
    <property type="match status" value="1"/>
</dbReference>
<dbReference type="EMBL" id="CP035037">
    <property type="protein sequence ID" value="QAB18579.1"/>
    <property type="molecule type" value="Genomic_DNA"/>
</dbReference>